<organism evidence="7 8">
    <name type="scientific">Paludibacterium purpuratum</name>
    <dbReference type="NCBI Taxonomy" id="1144873"/>
    <lineage>
        <taxon>Bacteria</taxon>
        <taxon>Pseudomonadati</taxon>
        <taxon>Pseudomonadota</taxon>
        <taxon>Betaproteobacteria</taxon>
        <taxon>Neisseriales</taxon>
        <taxon>Chromobacteriaceae</taxon>
        <taxon>Paludibacterium</taxon>
    </lineage>
</organism>
<dbReference type="CDD" id="cd16098">
    <property type="entry name" value="FliS"/>
    <property type="match status" value="1"/>
</dbReference>
<dbReference type="Pfam" id="PF02561">
    <property type="entry name" value="FliS"/>
    <property type="match status" value="1"/>
</dbReference>
<reference evidence="7 8" key="1">
    <citation type="submission" date="2019-03" db="EMBL/GenBank/DDBJ databases">
        <title>Genomic Encyclopedia of Type Strains, Phase III (KMG-III): the genomes of soil and plant-associated and newly described type strains.</title>
        <authorList>
            <person name="Whitman W."/>
        </authorList>
    </citation>
    <scope>NUCLEOTIDE SEQUENCE [LARGE SCALE GENOMIC DNA]</scope>
    <source>
        <strain evidence="7 8">CECT 8976</strain>
    </source>
</reference>
<dbReference type="AlphaFoldDB" id="A0A4R7B4F8"/>
<evidence type="ECO:0000256" key="6">
    <source>
        <dbReference type="PIRNR" id="PIRNR039090"/>
    </source>
</evidence>
<dbReference type="GO" id="GO:0044780">
    <property type="term" value="P:bacterial-type flagellum assembly"/>
    <property type="evidence" value="ECO:0007669"/>
    <property type="project" value="InterPro"/>
</dbReference>
<comment type="similarity">
    <text evidence="2 6">Belongs to the FliS family.</text>
</comment>
<dbReference type="SUPFAM" id="SSF101116">
    <property type="entry name" value="Flagellar export chaperone FliS"/>
    <property type="match status" value="1"/>
</dbReference>
<evidence type="ECO:0000256" key="2">
    <source>
        <dbReference type="ARBA" id="ARBA00008787"/>
    </source>
</evidence>
<keyword evidence="4 6" id="KW-1005">Bacterial flagellum biogenesis</keyword>
<dbReference type="PANTHER" id="PTHR34773:SF1">
    <property type="entry name" value="FLAGELLAR SECRETION CHAPERONE FLIS"/>
    <property type="match status" value="1"/>
</dbReference>
<sequence length="144" mass="15891">MKNTLAMQQLKKAYQDDALEVAVYGASPVGLIVLLYEGAIRAINQAKVLMANERHAEKTQMINKASDIVEGLRVALDHRHDANLSLNLEDLYIYVKFRLGVANMKNDPDILDEVANLLGVILPAWQEVAKTQHAGEASRPQASV</sequence>
<gene>
    <name evidence="7" type="ORF">DFP86_108170</name>
</gene>
<evidence type="ECO:0000256" key="5">
    <source>
        <dbReference type="ARBA" id="ARBA00023186"/>
    </source>
</evidence>
<dbReference type="RefSeq" id="WP_133681264.1">
    <property type="nucleotide sequence ID" value="NZ_SNZP01000008.1"/>
</dbReference>
<accession>A0A4R7B4F8</accession>
<evidence type="ECO:0000313" key="7">
    <source>
        <dbReference type="EMBL" id="TDR78451.1"/>
    </source>
</evidence>
<dbReference type="PANTHER" id="PTHR34773">
    <property type="entry name" value="FLAGELLAR SECRETION CHAPERONE FLIS"/>
    <property type="match status" value="1"/>
</dbReference>
<comment type="caution">
    <text evidence="7">The sequence shown here is derived from an EMBL/GenBank/DDBJ whole genome shotgun (WGS) entry which is preliminary data.</text>
</comment>
<evidence type="ECO:0000256" key="1">
    <source>
        <dbReference type="ARBA" id="ARBA00004514"/>
    </source>
</evidence>
<dbReference type="NCBIfam" id="TIGR00208">
    <property type="entry name" value="fliS"/>
    <property type="match status" value="1"/>
</dbReference>
<dbReference type="OrthoDB" id="9792010at2"/>
<keyword evidence="3 6" id="KW-0963">Cytoplasm</keyword>
<keyword evidence="7" id="KW-0282">Flagellum</keyword>
<dbReference type="Gene3D" id="1.20.120.340">
    <property type="entry name" value="Flagellar protein FliS"/>
    <property type="match status" value="1"/>
</dbReference>
<comment type="subcellular location">
    <subcellularLocation>
        <location evidence="1 6">Cytoplasm</location>
        <location evidence="1 6">Cytosol</location>
    </subcellularLocation>
</comment>
<name>A0A4R7B4F8_9NEIS</name>
<dbReference type="EMBL" id="SNZP01000008">
    <property type="protein sequence ID" value="TDR78451.1"/>
    <property type="molecule type" value="Genomic_DNA"/>
</dbReference>
<evidence type="ECO:0000256" key="4">
    <source>
        <dbReference type="ARBA" id="ARBA00022795"/>
    </source>
</evidence>
<keyword evidence="5" id="KW-0143">Chaperone</keyword>
<dbReference type="Proteomes" id="UP000295611">
    <property type="component" value="Unassembled WGS sequence"/>
</dbReference>
<dbReference type="InterPro" id="IPR003713">
    <property type="entry name" value="FliS"/>
</dbReference>
<keyword evidence="8" id="KW-1185">Reference proteome</keyword>
<dbReference type="GO" id="GO:0005829">
    <property type="term" value="C:cytosol"/>
    <property type="evidence" value="ECO:0007669"/>
    <property type="project" value="UniProtKB-SubCell"/>
</dbReference>
<dbReference type="GO" id="GO:0071973">
    <property type="term" value="P:bacterial-type flagellum-dependent cell motility"/>
    <property type="evidence" value="ECO:0007669"/>
    <property type="project" value="TreeGrafter"/>
</dbReference>
<dbReference type="InterPro" id="IPR036584">
    <property type="entry name" value="FliS_sf"/>
</dbReference>
<evidence type="ECO:0000313" key="8">
    <source>
        <dbReference type="Proteomes" id="UP000295611"/>
    </source>
</evidence>
<evidence type="ECO:0000256" key="3">
    <source>
        <dbReference type="ARBA" id="ARBA00022490"/>
    </source>
</evidence>
<proteinExistence type="inferred from homology"/>
<keyword evidence="7" id="KW-0969">Cilium</keyword>
<keyword evidence="7" id="KW-0966">Cell projection</keyword>
<dbReference type="PIRSF" id="PIRSF039090">
    <property type="entry name" value="Flis"/>
    <property type="match status" value="1"/>
</dbReference>
<protein>
    <recommendedName>
        <fullName evidence="6">Flagellar secretion chaperone FliS</fullName>
    </recommendedName>
</protein>